<gene>
    <name evidence="1" type="ORF">AB0L03_19700</name>
</gene>
<accession>A0ABV3IX88</accession>
<evidence type="ECO:0000313" key="1">
    <source>
        <dbReference type="EMBL" id="MEV4925033.1"/>
    </source>
</evidence>
<keyword evidence="2" id="KW-1185">Reference proteome</keyword>
<dbReference type="EMBL" id="JBFASG010000019">
    <property type="protein sequence ID" value="MEV4925033.1"/>
    <property type="molecule type" value="Genomic_DNA"/>
</dbReference>
<comment type="caution">
    <text evidence="1">The sequence shown here is derived from an EMBL/GenBank/DDBJ whole genome shotgun (WGS) entry which is preliminary data.</text>
</comment>
<dbReference type="PROSITE" id="PS51257">
    <property type="entry name" value="PROKAR_LIPOPROTEIN"/>
    <property type="match status" value="1"/>
</dbReference>
<sequence>MKRQVNRCVSAVLVIMAGGAGLTGCSSNRPAGSAASSAASAARSGASAVASAASSAAASAVSSAVASAEAAAEAALAKVKGGLNAKADVTLGAVVTSSGGRAEVPVNVTNHDSKARRYTILINFNDQSGNLLDMIVLDVPETAAGGTAHATARSNRNLTGTITTEVRNALRY</sequence>
<dbReference type="Proteomes" id="UP001552479">
    <property type="component" value="Unassembled WGS sequence"/>
</dbReference>
<evidence type="ECO:0000313" key="2">
    <source>
        <dbReference type="Proteomes" id="UP001552479"/>
    </source>
</evidence>
<organism evidence="1 2">
    <name type="scientific">Streptomyces roseoverticillatus</name>
    <dbReference type="NCBI Taxonomy" id="66429"/>
    <lineage>
        <taxon>Bacteria</taxon>
        <taxon>Bacillati</taxon>
        <taxon>Actinomycetota</taxon>
        <taxon>Actinomycetes</taxon>
        <taxon>Kitasatosporales</taxon>
        <taxon>Streptomycetaceae</taxon>
        <taxon>Streptomyces</taxon>
    </lineage>
</organism>
<evidence type="ECO:0008006" key="3">
    <source>
        <dbReference type="Google" id="ProtNLM"/>
    </source>
</evidence>
<reference evidence="1 2" key="1">
    <citation type="submission" date="2024-06" db="EMBL/GenBank/DDBJ databases">
        <title>The Natural Products Discovery Center: Release of the First 8490 Sequenced Strains for Exploring Actinobacteria Biosynthetic Diversity.</title>
        <authorList>
            <person name="Kalkreuter E."/>
            <person name="Kautsar S.A."/>
            <person name="Yang D."/>
            <person name="Bader C.D."/>
            <person name="Teijaro C.N."/>
            <person name="Fluegel L."/>
            <person name="Davis C.M."/>
            <person name="Simpson J.R."/>
            <person name="Lauterbach L."/>
            <person name="Steele A.D."/>
            <person name="Gui C."/>
            <person name="Meng S."/>
            <person name="Li G."/>
            <person name="Viehrig K."/>
            <person name="Ye F."/>
            <person name="Su P."/>
            <person name="Kiefer A.F."/>
            <person name="Nichols A."/>
            <person name="Cepeda A.J."/>
            <person name="Yan W."/>
            <person name="Fan B."/>
            <person name="Jiang Y."/>
            <person name="Adhikari A."/>
            <person name="Zheng C.-J."/>
            <person name="Schuster L."/>
            <person name="Cowan T.M."/>
            <person name="Smanski M.J."/>
            <person name="Chevrette M.G."/>
            <person name="De Carvalho L.P.S."/>
            <person name="Shen B."/>
        </authorList>
    </citation>
    <scope>NUCLEOTIDE SEQUENCE [LARGE SCALE GENOMIC DNA]</scope>
    <source>
        <strain evidence="1 2">NPDC053791</strain>
    </source>
</reference>
<proteinExistence type="predicted"/>
<protein>
    <recommendedName>
        <fullName evidence="3">Lipoprotein</fullName>
    </recommendedName>
</protein>
<name>A0ABV3IX88_9ACTN</name>